<comment type="caution">
    <text evidence="2">The sequence shown here is derived from an EMBL/GenBank/DDBJ whole genome shotgun (WGS) entry which is preliminary data.</text>
</comment>
<dbReference type="PROSITE" id="PS51257">
    <property type="entry name" value="PROKAR_LIPOPROTEIN"/>
    <property type="match status" value="1"/>
</dbReference>
<proteinExistence type="predicted"/>
<gene>
    <name evidence="2" type="ORF">T190607A01A_40209</name>
</gene>
<dbReference type="Proteomes" id="UP001497416">
    <property type="component" value="Unassembled WGS sequence"/>
</dbReference>
<dbReference type="PANTHER" id="PTHR33361">
    <property type="entry name" value="GLR0591 PROTEIN"/>
    <property type="match status" value="1"/>
</dbReference>
<reference evidence="2 3" key="1">
    <citation type="submission" date="2024-05" db="EMBL/GenBank/DDBJ databases">
        <authorList>
            <person name="Duchaud E."/>
        </authorList>
    </citation>
    <scope>NUCLEOTIDE SEQUENCE [LARGE SCALE GENOMIC DNA]</scope>
    <source>
        <strain evidence="2">Ena-SAMPLE-TAB-13-05-2024-13:56:06:370-140302</strain>
    </source>
</reference>
<keyword evidence="3" id="KW-1185">Reference proteome</keyword>
<keyword evidence="1" id="KW-0175">Coiled coil</keyword>
<name>A0ABM9P498_9FLAO</name>
<dbReference type="Pfam" id="PF05960">
    <property type="entry name" value="DUF885"/>
    <property type="match status" value="1"/>
</dbReference>
<evidence type="ECO:0000313" key="3">
    <source>
        <dbReference type="Proteomes" id="UP001497416"/>
    </source>
</evidence>
<dbReference type="EMBL" id="CAXIXY010000006">
    <property type="protein sequence ID" value="CAL2091422.1"/>
    <property type="molecule type" value="Genomic_DNA"/>
</dbReference>
<dbReference type="PANTHER" id="PTHR33361:SF16">
    <property type="entry name" value="DUF885 DOMAIN-CONTAINING PROTEIN"/>
    <property type="match status" value="1"/>
</dbReference>
<feature type="coiled-coil region" evidence="1">
    <location>
        <begin position="223"/>
        <end position="253"/>
    </location>
</feature>
<accession>A0ABM9P498</accession>
<organism evidence="2 3">
    <name type="scientific">Tenacibaculum platacis</name>
    <dbReference type="NCBI Taxonomy" id="3137852"/>
    <lineage>
        <taxon>Bacteria</taxon>
        <taxon>Pseudomonadati</taxon>
        <taxon>Bacteroidota</taxon>
        <taxon>Flavobacteriia</taxon>
        <taxon>Flavobacteriales</taxon>
        <taxon>Flavobacteriaceae</taxon>
        <taxon>Tenacibaculum</taxon>
    </lineage>
</organism>
<evidence type="ECO:0000256" key="1">
    <source>
        <dbReference type="SAM" id="Coils"/>
    </source>
</evidence>
<dbReference type="RefSeq" id="WP_348713136.1">
    <property type="nucleotide sequence ID" value="NZ_CAXIXY010000006.1"/>
</dbReference>
<protein>
    <recommendedName>
        <fullName evidence="4">DUF885 domain-containing protein</fullName>
    </recommendedName>
</protein>
<dbReference type="InterPro" id="IPR010281">
    <property type="entry name" value="DUF885"/>
</dbReference>
<evidence type="ECO:0008006" key="4">
    <source>
        <dbReference type="Google" id="ProtNLM"/>
    </source>
</evidence>
<evidence type="ECO:0000313" key="2">
    <source>
        <dbReference type="EMBL" id="CAL2091422.1"/>
    </source>
</evidence>
<sequence length="609" mass="70046">MKFTHLSKHVLVSLLVTSMSCKTSTEEKLPSDEEIKKESAKVNAFFQKQFEQSLDLHPMYQTYLGIKKDADKWDDISDSFLDKELDLTKKALKWITDSVNSKALDVNTKLSYDLFKQNLENTIEDDKYRLYTYPVNQMHGAQAEIPAFLINMHQINSQKDAEDYICRLEGIKPMFIQLSENLKKRQDAGIMIPKFVFTKVLDDSKNLIKGQPFDNSNEKSTLLNDFETKVAKLELEAKEKQELIDQAKKALKEDVLAGYKALISTLEEQQNVATTDDGAWKFPNGEAFYNNALQRTTTTNLTADEIHNIGLSEVKRIHSEMKEIMKKVGFKGTLQEFFQFMKTDKQFYFAATDEGRKEYMDKATDMINTMKGRLDELFITKPKADLQVKAVEAFREKSAGKAFYQQPAIDGSRPGTYYANMYDMASMPSYQMEALAYHEGIPGHHMQIAIAQELKEVPMFRKFGRYTAYVEGWGLYSEFIPKEMGFYSDPYSDFGRLAMELWRACRLVVDTGIHSKKWTREEGIKYYTDNTPNAEADAVKMVERHIVMPSQATAYKIGMIKIIELREKAKKALGDKFDIRKFHDVVLTNGPLPLDILENLVNKYISSEK</sequence>